<dbReference type="AlphaFoldDB" id="A0A397VKG2"/>
<dbReference type="InterPro" id="IPR055100">
    <property type="entry name" value="GNAT_LYC1-like"/>
</dbReference>
<name>A0A397VKG2_9GLOM</name>
<dbReference type="Gene3D" id="3.40.630.30">
    <property type="match status" value="1"/>
</dbReference>
<dbReference type="PANTHER" id="PTHR34815">
    <property type="entry name" value="LYSINE ACETYLTRANSFERASE"/>
    <property type="match status" value="1"/>
</dbReference>
<organism evidence="2 3">
    <name type="scientific">Gigaspora rosea</name>
    <dbReference type="NCBI Taxonomy" id="44941"/>
    <lineage>
        <taxon>Eukaryota</taxon>
        <taxon>Fungi</taxon>
        <taxon>Fungi incertae sedis</taxon>
        <taxon>Mucoromycota</taxon>
        <taxon>Glomeromycotina</taxon>
        <taxon>Glomeromycetes</taxon>
        <taxon>Diversisporales</taxon>
        <taxon>Gigasporaceae</taxon>
        <taxon>Gigaspora</taxon>
    </lineage>
</organism>
<proteinExistence type="predicted"/>
<dbReference type="EMBL" id="QKWP01000284">
    <property type="protein sequence ID" value="RIB22985.1"/>
    <property type="molecule type" value="Genomic_DNA"/>
</dbReference>
<reference evidence="2 3" key="1">
    <citation type="submission" date="2018-06" db="EMBL/GenBank/DDBJ databases">
        <title>Comparative genomics reveals the genomic features of Rhizophagus irregularis, R. cerebriforme, R. diaphanum and Gigaspora rosea, and their symbiotic lifestyle signature.</title>
        <authorList>
            <person name="Morin E."/>
            <person name="San Clemente H."/>
            <person name="Chen E.C.H."/>
            <person name="De La Providencia I."/>
            <person name="Hainaut M."/>
            <person name="Kuo A."/>
            <person name="Kohler A."/>
            <person name="Murat C."/>
            <person name="Tang N."/>
            <person name="Roy S."/>
            <person name="Loubradou J."/>
            <person name="Henrissat B."/>
            <person name="Grigoriev I.V."/>
            <person name="Corradi N."/>
            <person name="Roux C."/>
            <person name="Martin F.M."/>
        </authorList>
    </citation>
    <scope>NUCLEOTIDE SEQUENCE [LARGE SCALE GENOMIC DNA]</scope>
    <source>
        <strain evidence="2 3">DAOM 194757</strain>
    </source>
</reference>
<dbReference type="PANTHER" id="PTHR34815:SF2">
    <property type="entry name" value="N-ACETYLTRANSFERASE DOMAIN-CONTAINING PROTEIN"/>
    <property type="match status" value="1"/>
</dbReference>
<evidence type="ECO:0000313" key="2">
    <source>
        <dbReference type="EMBL" id="RIB22985.1"/>
    </source>
</evidence>
<dbReference type="SUPFAM" id="SSF55729">
    <property type="entry name" value="Acyl-CoA N-acyltransferases (Nat)"/>
    <property type="match status" value="1"/>
</dbReference>
<dbReference type="Pfam" id="PF13527">
    <property type="entry name" value="Acetyltransf_9"/>
    <property type="match status" value="1"/>
</dbReference>
<dbReference type="OrthoDB" id="2020070at2759"/>
<dbReference type="InterPro" id="IPR016181">
    <property type="entry name" value="Acyl_CoA_acyltransferase"/>
</dbReference>
<protein>
    <recommendedName>
        <fullName evidence="1">LYC1 C-terminal domain-containing protein</fullName>
    </recommendedName>
</protein>
<sequence>MYPTVENLDLVLIEATPEQARITNRNSYIEWGYPQFTIDQYLKREFSLSNNVLNSENFKIWILVSTKDAEHPSKINESAILTACETIKHKALIKLSSGQVQETISYSIASVFTPPQYRHKGYASTMMKLLSDKLRFDFKATFSFLYSDIGTEFYGRFGWKAYPLKEVRIKVDENFTTLSENSEMVVAIDQSNLENVIQQDCEIIKKEFSKLNKKSLVVLPINPTYNWFFERSKYLSKLNEYSNILGVKVLKGQDIGGFVIWYHDFQYNKLEFLRFRSDSPQTTQLLIQKAKQEASKFKFKQVTLWNPDLRLFDLLKVEVEVVEMTTKLPSLAWYIDDDDDVDWLLNEKYCWC</sequence>
<keyword evidence="3" id="KW-1185">Reference proteome</keyword>
<dbReference type="Pfam" id="PF22998">
    <property type="entry name" value="GNAT_LYC1-like"/>
    <property type="match status" value="1"/>
</dbReference>
<dbReference type="Proteomes" id="UP000266673">
    <property type="component" value="Unassembled WGS sequence"/>
</dbReference>
<evidence type="ECO:0000313" key="3">
    <source>
        <dbReference type="Proteomes" id="UP000266673"/>
    </source>
</evidence>
<evidence type="ECO:0000259" key="1">
    <source>
        <dbReference type="Pfam" id="PF22998"/>
    </source>
</evidence>
<accession>A0A397VKG2</accession>
<comment type="caution">
    <text evidence="2">The sequence shown here is derived from an EMBL/GenBank/DDBJ whole genome shotgun (WGS) entry which is preliminary data.</text>
</comment>
<gene>
    <name evidence="2" type="ORF">C2G38_2033136</name>
</gene>
<dbReference type="STRING" id="44941.A0A397VKG2"/>
<dbReference type="InterPro" id="IPR053013">
    <property type="entry name" value="LAT"/>
</dbReference>
<feature type="domain" description="LYC1 C-terminal" evidence="1">
    <location>
        <begin position="179"/>
        <end position="352"/>
    </location>
</feature>